<name>A0A5Q4ZJA1_9BURK</name>
<accession>A0A5Q4ZJA1</accession>
<proteinExistence type="predicted"/>
<gene>
    <name evidence="1" type="ORF">PDMSB3_2211</name>
</gene>
<dbReference type="Proteomes" id="UP000325811">
    <property type="component" value="Chromosome II"/>
</dbReference>
<organism evidence="1 2">
    <name type="scientific">Paraburkholderia dioscoreae</name>
    <dbReference type="NCBI Taxonomy" id="2604047"/>
    <lineage>
        <taxon>Bacteria</taxon>
        <taxon>Pseudomonadati</taxon>
        <taxon>Pseudomonadota</taxon>
        <taxon>Betaproteobacteria</taxon>
        <taxon>Burkholderiales</taxon>
        <taxon>Burkholderiaceae</taxon>
        <taxon>Paraburkholderia</taxon>
    </lineage>
</organism>
<keyword evidence="2" id="KW-1185">Reference proteome</keyword>
<evidence type="ECO:0000313" key="1">
    <source>
        <dbReference type="EMBL" id="VVD33495.1"/>
    </source>
</evidence>
<dbReference type="KEGG" id="pdio:PDMSB3_2211.1"/>
<protein>
    <submittedName>
        <fullName evidence="1">Uncharacterized protein</fullName>
    </submittedName>
</protein>
<dbReference type="AlphaFoldDB" id="A0A5Q4ZJA1"/>
<reference evidence="1 2" key="1">
    <citation type="submission" date="2019-08" db="EMBL/GenBank/DDBJ databases">
        <authorList>
            <person name="Herpell B J."/>
        </authorList>
    </citation>
    <scope>NUCLEOTIDE SEQUENCE [LARGE SCALE GENOMIC DNA]</scope>
    <source>
        <strain evidence="2">Msb3</strain>
    </source>
</reference>
<evidence type="ECO:0000313" key="2">
    <source>
        <dbReference type="Proteomes" id="UP000325811"/>
    </source>
</evidence>
<sequence length="60" mass="6536">MTQATRCPRVLNILITLIVAPLGKTLKGFRNMNSATNVPTGRDSSRTLGKALINLLSKRI</sequence>
<dbReference type="EMBL" id="LR699554">
    <property type="protein sequence ID" value="VVD33495.1"/>
    <property type="molecule type" value="Genomic_DNA"/>
</dbReference>